<protein>
    <submittedName>
        <fullName evidence="1">Uncharacterized protein</fullName>
    </submittedName>
</protein>
<proteinExistence type="predicted"/>
<evidence type="ECO:0000313" key="1">
    <source>
        <dbReference type="EMBL" id="GCF10295.1"/>
    </source>
</evidence>
<sequence length="118" mass="13304">MNTAPLPISFHMTPTQARKLVTYIQSYRRLAWENTVPSAERNATLRLLQAVQGKLLSTIDQQNTTITIMLTINTDELLALNIMVDALRKFYASNPMIGERNTIIADLNGLKTSLERSQ</sequence>
<dbReference type="AlphaFoldDB" id="A0A5A5TGD5"/>
<comment type="caution">
    <text evidence="1">The sequence shown here is derived from an EMBL/GenBank/DDBJ whole genome shotgun (WGS) entry which is preliminary data.</text>
</comment>
<reference evidence="1 2" key="1">
    <citation type="submission" date="2019-01" db="EMBL/GenBank/DDBJ databases">
        <title>Draft genome sequence of Dictyobacter sp. Uno17.</title>
        <authorList>
            <person name="Wang C.M."/>
            <person name="Zheng Y."/>
            <person name="Sakai Y."/>
            <person name="Abe K."/>
            <person name="Yokota A."/>
            <person name="Yabe S."/>
        </authorList>
    </citation>
    <scope>NUCLEOTIDE SEQUENCE [LARGE SCALE GENOMIC DNA]</scope>
    <source>
        <strain evidence="1 2">Uno17</strain>
    </source>
</reference>
<dbReference type="RefSeq" id="WP_149403186.1">
    <property type="nucleotide sequence ID" value="NZ_BIXY01000066.1"/>
</dbReference>
<evidence type="ECO:0000313" key="2">
    <source>
        <dbReference type="Proteomes" id="UP000322530"/>
    </source>
</evidence>
<accession>A0A5A5TGD5</accession>
<organism evidence="1 2">
    <name type="scientific">Dictyobacter arantiisoli</name>
    <dbReference type="NCBI Taxonomy" id="2014874"/>
    <lineage>
        <taxon>Bacteria</taxon>
        <taxon>Bacillati</taxon>
        <taxon>Chloroflexota</taxon>
        <taxon>Ktedonobacteria</taxon>
        <taxon>Ktedonobacterales</taxon>
        <taxon>Dictyobacteraceae</taxon>
        <taxon>Dictyobacter</taxon>
    </lineage>
</organism>
<keyword evidence="2" id="KW-1185">Reference proteome</keyword>
<name>A0A5A5TGD5_9CHLR</name>
<dbReference type="OrthoDB" id="166109at2"/>
<dbReference type="Proteomes" id="UP000322530">
    <property type="component" value="Unassembled WGS sequence"/>
</dbReference>
<dbReference type="EMBL" id="BIXY01000066">
    <property type="protein sequence ID" value="GCF10295.1"/>
    <property type="molecule type" value="Genomic_DNA"/>
</dbReference>
<gene>
    <name evidence="1" type="ORF">KDI_38590</name>
</gene>